<dbReference type="InterPro" id="IPR006674">
    <property type="entry name" value="HD_domain"/>
</dbReference>
<evidence type="ECO:0000256" key="6">
    <source>
        <dbReference type="ARBA" id="ARBA00022741"/>
    </source>
</evidence>
<keyword evidence="9" id="KW-0269">Exonuclease</keyword>
<evidence type="ECO:0000259" key="13">
    <source>
        <dbReference type="PROSITE" id="PS50887"/>
    </source>
</evidence>
<evidence type="ECO:0000256" key="9">
    <source>
        <dbReference type="ARBA" id="ARBA00022839"/>
    </source>
</evidence>
<dbReference type="PATRIC" id="fig|1702221.3.peg.134"/>
<keyword evidence="10" id="KW-0067">ATP-binding</keyword>
<sequence>MISQNILDAALGGLLHDIGKMGQRTLTRSDLTEQEKYMTPVHKGGYHTHLHAGYTSRFLQDILKQDSKFEAAVSSHHLNPPLNQPLSGYIQDADRLAAQIDRDDDIGDTDQATGEKSSFQQVRLNSIFSEIDFGQNRKDSKFRLSTLSSSSSPETGLPVSSKKEAAEEYAGLYQQLIDEILAEPQGLSSRDRHSFDRILGLLYEYASLVPASTYEGDRTFVSLYDHSKLTAAIGSCYAASDSDCFRLLEFDISGIQNFIFQVTEGGQQKTGIAKALRGRSLFISLVTDFIVHAYLHAFGMTQANILFSTGGGALLLLPDTEDYDRKLKATSQQLLRDLFDIFHTDITYVYASIRVTRDEFIRFKPDKAIELKSILEEEKTRKFSEIAESELFHEEPSTQKLCPLCEHVFTTQDICPICDIITRLSDFFVKNDDLYVVFSYSGQPELDDKDGVTFDIGPASFSLVNTKGLESLHDSFSYVETINRSRLGLTRYIANDVPLYPNGKSLRIQNFEEIAKLAPEANWGDPKLAILKMDVDNLGAIFAYGLPRETRSISKFLTLSRLMEVFFGKQLPEICQDVSLAVNPDLDSATDTMFYIDYAGGDDLVIIGPAAGILRLADEIHSKFLEFTHNENLTISGGVFIQRPQEPVRFGIQKAEGQLELSKSMPDKNSLTLLSTSIPFSQYHGLLQTVDACRGDIRESRISRTNFYRLMSVLDVDDFNEFSRRVPVLLYSLSRTVQDPGCRNHWVREISAIRSPEDMPALRRLVLIMKLAIMETREE</sequence>
<evidence type="ECO:0000256" key="8">
    <source>
        <dbReference type="ARBA" id="ARBA00022801"/>
    </source>
</evidence>
<evidence type="ECO:0000313" key="14">
    <source>
        <dbReference type="EMBL" id="AMK53276.1"/>
    </source>
</evidence>
<proteinExistence type="inferred from homology"/>
<evidence type="ECO:0000256" key="7">
    <source>
        <dbReference type="ARBA" id="ARBA00022759"/>
    </source>
</evidence>
<dbReference type="EMBL" id="CP011391">
    <property type="protein sequence ID" value="AMK53276.1"/>
    <property type="molecule type" value="Genomic_DNA"/>
</dbReference>
<reference evidence="14 15" key="1">
    <citation type="journal article" date="2016" name="Gut Pathog.">
        <title>Whole genome sequencing of "Faecalibaculum rodentium" ALO17, isolated from C57BL/6J laboratory mouse feces.</title>
        <authorList>
            <person name="Lim S."/>
            <person name="Chang D.H."/>
            <person name="Ahn S."/>
            <person name="Kim B.C."/>
        </authorList>
    </citation>
    <scope>NUCLEOTIDE SEQUENCE [LARGE SCALE GENOMIC DNA]</scope>
    <source>
        <strain evidence="14 15">Alo17</strain>
    </source>
</reference>
<evidence type="ECO:0000256" key="5">
    <source>
        <dbReference type="ARBA" id="ARBA00022722"/>
    </source>
</evidence>
<evidence type="ECO:0000256" key="11">
    <source>
        <dbReference type="ARBA" id="ARBA00023118"/>
    </source>
</evidence>
<dbReference type="Pfam" id="PF01966">
    <property type="entry name" value="HD"/>
    <property type="match status" value="1"/>
</dbReference>
<name>A0A140DRJ9_9FIRM</name>
<dbReference type="Proteomes" id="UP000069771">
    <property type="component" value="Chromosome"/>
</dbReference>
<keyword evidence="8" id="KW-0378">Hydrolase</keyword>
<dbReference type="STRING" id="1702221.AALO17_01420"/>
<organism evidence="14 15">
    <name type="scientific">Faecalibaculum rodentium</name>
    <dbReference type="NCBI Taxonomy" id="1702221"/>
    <lineage>
        <taxon>Bacteria</taxon>
        <taxon>Bacillati</taxon>
        <taxon>Bacillota</taxon>
        <taxon>Erysipelotrichia</taxon>
        <taxon>Erysipelotrichales</taxon>
        <taxon>Erysipelotrichaceae</taxon>
        <taxon>Faecalibaculum</taxon>
    </lineage>
</organism>
<keyword evidence="5" id="KW-0540">Nuclease</keyword>
<dbReference type="GO" id="GO:0016740">
    <property type="term" value="F:transferase activity"/>
    <property type="evidence" value="ECO:0007669"/>
    <property type="project" value="UniProtKB-KW"/>
</dbReference>
<dbReference type="Pfam" id="PF22335">
    <property type="entry name" value="Cas10-Cmr2_palm2"/>
    <property type="match status" value="1"/>
</dbReference>
<keyword evidence="7" id="KW-0255">Endonuclease</keyword>
<dbReference type="NCBIfam" id="TIGR02578">
    <property type="entry name" value="cas_TM1811_Csm1"/>
    <property type="match status" value="1"/>
</dbReference>
<dbReference type="AlphaFoldDB" id="A0A140DRJ9"/>
<dbReference type="InterPro" id="IPR054767">
    <property type="entry name" value="Cas10-Cmr2_palm2"/>
</dbReference>
<comment type="similarity">
    <text evidence="2">Belongs to the CRISPR-associated Cas10/Csm1 family.</text>
</comment>
<evidence type="ECO:0000256" key="4">
    <source>
        <dbReference type="ARBA" id="ARBA00022679"/>
    </source>
</evidence>
<dbReference type="SUPFAM" id="SSF109604">
    <property type="entry name" value="HD-domain/PDEase-like"/>
    <property type="match status" value="1"/>
</dbReference>
<keyword evidence="11" id="KW-0051">Antiviral defense</keyword>
<evidence type="ECO:0000256" key="3">
    <source>
        <dbReference type="ARBA" id="ARBA00014333"/>
    </source>
</evidence>
<evidence type="ECO:0000256" key="1">
    <source>
        <dbReference type="ARBA" id="ARBA00001968"/>
    </source>
</evidence>
<evidence type="ECO:0000256" key="2">
    <source>
        <dbReference type="ARBA" id="ARBA00005700"/>
    </source>
</evidence>
<evidence type="ECO:0000256" key="10">
    <source>
        <dbReference type="ARBA" id="ARBA00022840"/>
    </source>
</evidence>
<dbReference type="PROSITE" id="PS50887">
    <property type="entry name" value="GGDEF"/>
    <property type="match status" value="1"/>
</dbReference>
<protein>
    <recommendedName>
        <fullName evidence="3">CRISPR system single-strand-specific deoxyribonuclease Cas10/Csm1 (subtype III-A)</fullName>
    </recommendedName>
    <alternativeName>
        <fullName evidence="12">Cyclic oligoadenylate synthase</fullName>
    </alternativeName>
</protein>
<evidence type="ECO:0000313" key="15">
    <source>
        <dbReference type="Proteomes" id="UP000069771"/>
    </source>
</evidence>
<dbReference type="InterPro" id="IPR000160">
    <property type="entry name" value="GGDEF_dom"/>
</dbReference>
<dbReference type="GO" id="GO:0005524">
    <property type="term" value="F:ATP binding"/>
    <property type="evidence" value="ECO:0007669"/>
    <property type="project" value="UniProtKB-KW"/>
</dbReference>
<dbReference type="GO" id="GO:0004519">
    <property type="term" value="F:endonuclease activity"/>
    <property type="evidence" value="ECO:0007669"/>
    <property type="project" value="UniProtKB-KW"/>
</dbReference>
<keyword evidence="4" id="KW-0808">Transferase</keyword>
<dbReference type="KEGG" id="fro:AALO17_01420"/>
<accession>A0A140DRJ9</accession>
<dbReference type="Pfam" id="PF18211">
    <property type="entry name" value="Csm1_B"/>
    <property type="match status" value="1"/>
</dbReference>
<dbReference type="Gene3D" id="3.30.70.270">
    <property type="match status" value="1"/>
</dbReference>
<dbReference type="GO" id="GO:0051607">
    <property type="term" value="P:defense response to virus"/>
    <property type="evidence" value="ECO:0007669"/>
    <property type="project" value="UniProtKB-KW"/>
</dbReference>
<dbReference type="PANTHER" id="PTHR36528">
    <property type="entry name" value="CRISPR SYSTEM SINGLE-STRAND-SPECIFIC DEOXYRIBONUCLEASE CAS10/CSM1 (SUBTYPE III-A)"/>
    <property type="match status" value="1"/>
</dbReference>
<keyword evidence="6" id="KW-0547">Nucleotide-binding</keyword>
<evidence type="ECO:0000256" key="12">
    <source>
        <dbReference type="ARBA" id="ARBA00032922"/>
    </source>
</evidence>
<dbReference type="OrthoDB" id="9768769at2"/>
<dbReference type="GeneID" id="78477061"/>
<gene>
    <name evidence="14" type="ORF">AALO17_01420</name>
</gene>
<dbReference type="InterPro" id="IPR041062">
    <property type="entry name" value="Csm1_B"/>
</dbReference>
<dbReference type="PANTHER" id="PTHR36528:SF1">
    <property type="entry name" value="CRISPR SYSTEM SINGLE-STRAND-SPECIFIC DEOXYRIBONUCLEASE CAS10_CSM1 (SUBTYPE III-A)"/>
    <property type="match status" value="1"/>
</dbReference>
<keyword evidence="15" id="KW-1185">Reference proteome</keyword>
<dbReference type="InterPro" id="IPR013408">
    <property type="entry name" value="Cas10/Csm1"/>
</dbReference>
<comment type="cofactor">
    <cofactor evidence="1">
        <name>a divalent metal cation</name>
        <dbReference type="ChEBI" id="CHEBI:60240"/>
    </cofactor>
</comment>
<dbReference type="InterPro" id="IPR052117">
    <property type="entry name" value="Cas10/Csm1_subtype-III-A"/>
</dbReference>
<dbReference type="RefSeq" id="WP_067554224.1">
    <property type="nucleotide sequence ID" value="NZ_CP011391.1"/>
</dbReference>
<dbReference type="Gene3D" id="1.10.3210.10">
    <property type="entry name" value="Hypothetical protein af1432"/>
    <property type="match status" value="1"/>
</dbReference>
<dbReference type="GO" id="GO:0004527">
    <property type="term" value="F:exonuclease activity"/>
    <property type="evidence" value="ECO:0007669"/>
    <property type="project" value="UniProtKB-KW"/>
</dbReference>
<dbReference type="InterPro" id="IPR043128">
    <property type="entry name" value="Rev_trsase/Diguanyl_cyclase"/>
</dbReference>
<feature type="domain" description="GGDEF" evidence="13">
    <location>
        <begin position="526"/>
        <end position="676"/>
    </location>
</feature>